<evidence type="ECO:0000256" key="1">
    <source>
        <dbReference type="SAM" id="MobiDB-lite"/>
    </source>
</evidence>
<reference evidence="2" key="1">
    <citation type="submission" date="2021-01" db="EMBL/GenBank/DDBJ databases">
        <title>Whole genome shotgun sequence of Acrocarpospora phusangensis NBRC 108782.</title>
        <authorList>
            <person name="Komaki H."/>
            <person name="Tamura T."/>
        </authorList>
    </citation>
    <scope>NUCLEOTIDE SEQUENCE</scope>
    <source>
        <strain evidence="2">NBRC 108782</strain>
    </source>
</reference>
<feature type="region of interest" description="Disordered" evidence="1">
    <location>
        <begin position="1"/>
        <end position="50"/>
    </location>
</feature>
<accession>A0A919QNL7</accession>
<keyword evidence="3" id="KW-1185">Reference proteome</keyword>
<gene>
    <name evidence="2" type="ORF">Aph01nite_77370</name>
</gene>
<name>A0A919QNL7_9ACTN</name>
<comment type="caution">
    <text evidence="2">The sequence shown here is derived from an EMBL/GenBank/DDBJ whole genome shotgun (WGS) entry which is preliminary data.</text>
</comment>
<evidence type="ECO:0000313" key="3">
    <source>
        <dbReference type="Proteomes" id="UP000640052"/>
    </source>
</evidence>
<organism evidence="2 3">
    <name type="scientific">Acrocarpospora phusangensis</name>
    <dbReference type="NCBI Taxonomy" id="1070424"/>
    <lineage>
        <taxon>Bacteria</taxon>
        <taxon>Bacillati</taxon>
        <taxon>Actinomycetota</taxon>
        <taxon>Actinomycetes</taxon>
        <taxon>Streptosporangiales</taxon>
        <taxon>Streptosporangiaceae</taxon>
        <taxon>Acrocarpospora</taxon>
    </lineage>
</organism>
<proteinExistence type="predicted"/>
<sequence length="210" mass="22920">MAIAAREAARFGMERSKQAGREVVLDQQLEKDERGGQASGPDAGDQPGWLGEALEGAFRKGAVNRLEFDVVRQRLAQPGITWAGISELLGVRPEACAVAHCRAVPKLRVFLFTEHAEDIGGLEALEQGFGRAGAARRERLSASEAEAFRLVVLEKRAYRRRGWQGALRAACTKVARYLPDPWEIPAIGKDAPTPRVYQVNVRSHPPGGAE</sequence>
<dbReference type="Proteomes" id="UP000640052">
    <property type="component" value="Unassembled WGS sequence"/>
</dbReference>
<dbReference type="AlphaFoldDB" id="A0A919QNL7"/>
<evidence type="ECO:0000313" key="2">
    <source>
        <dbReference type="EMBL" id="GIH29427.1"/>
    </source>
</evidence>
<protein>
    <submittedName>
        <fullName evidence="2">Uncharacterized protein</fullName>
    </submittedName>
</protein>
<dbReference type="EMBL" id="BOOA01000126">
    <property type="protein sequence ID" value="GIH29427.1"/>
    <property type="molecule type" value="Genomic_DNA"/>
</dbReference>
<feature type="compositionally biased region" description="Basic and acidic residues" evidence="1">
    <location>
        <begin position="7"/>
        <end position="35"/>
    </location>
</feature>